<evidence type="ECO:0000313" key="7">
    <source>
        <dbReference type="EMBL" id="NDV30991.1"/>
    </source>
</evidence>
<dbReference type="AlphaFoldDB" id="A0A6B2L246"/>
<dbReference type="SUPFAM" id="SSF56112">
    <property type="entry name" value="Protein kinase-like (PK-like)"/>
    <property type="match status" value="1"/>
</dbReference>
<keyword evidence="1" id="KW-0723">Serine/threonine-protein kinase</keyword>
<keyword evidence="3 4" id="KW-0067">ATP-binding</keyword>
<evidence type="ECO:0000256" key="4">
    <source>
        <dbReference type="PROSITE-ProRule" id="PRU10141"/>
    </source>
</evidence>
<dbReference type="InterPro" id="IPR011009">
    <property type="entry name" value="Kinase-like_dom_sf"/>
</dbReference>
<dbReference type="EMBL" id="GIBP01002022">
    <property type="protein sequence ID" value="NDV30991.1"/>
    <property type="molecule type" value="Transcribed_RNA"/>
</dbReference>
<dbReference type="PROSITE" id="PS50011">
    <property type="entry name" value="PROTEIN_KINASE_DOM"/>
    <property type="match status" value="1"/>
</dbReference>
<evidence type="ECO:0000259" key="6">
    <source>
        <dbReference type="PROSITE" id="PS50011"/>
    </source>
</evidence>
<protein>
    <recommendedName>
        <fullName evidence="6">Protein kinase domain-containing protein</fullName>
    </recommendedName>
</protein>
<evidence type="ECO:0000256" key="2">
    <source>
        <dbReference type="ARBA" id="ARBA00022741"/>
    </source>
</evidence>
<feature type="binding site" evidence="4">
    <location>
        <position position="53"/>
    </location>
    <ligand>
        <name>ATP</name>
        <dbReference type="ChEBI" id="CHEBI:30616"/>
    </ligand>
</feature>
<name>A0A6B2L246_9EUKA</name>
<dbReference type="InterPro" id="IPR000719">
    <property type="entry name" value="Prot_kinase_dom"/>
</dbReference>
<dbReference type="PROSITE" id="PS00107">
    <property type="entry name" value="PROTEIN_KINASE_ATP"/>
    <property type="match status" value="1"/>
</dbReference>
<dbReference type="Gene3D" id="3.30.200.20">
    <property type="entry name" value="Phosphorylase Kinase, domain 1"/>
    <property type="match status" value="1"/>
</dbReference>
<keyword evidence="1" id="KW-0808">Transferase</keyword>
<keyword evidence="2 4" id="KW-0547">Nucleotide-binding</keyword>
<dbReference type="SMART" id="SM00220">
    <property type="entry name" value="S_TKc"/>
    <property type="match status" value="1"/>
</dbReference>
<proteinExistence type="predicted"/>
<accession>A0A6B2L246</accession>
<dbReference type="GO" id="GO:0005524">
    <property type="term" value="F:ATP binding"/>
    <property type="evidence" value="ECO:0007669"/>
    <property type="project" value="UniProtKB-UniRule"/>
</dbReference>
<evidence type="ECO:0000256" key="5">
    <source>
        <dbReference type="SAM" id="MobiDB-lite"/>
    </source>
</evidence>
<evidence type="ECO:0000256" key="3">
    <source>
        <dbReference type="ARBA" id="ARBA00022840"/>
    </source>
</evidence>
<dbReference type="InterPro" id="IPR017441">
    <property type="entry name" value="Protein_kinase_ATP_BS"/>
</dbReference>
<organism evidence="7">
    <name type="scientific">Arcella intermedia</name>
    <dbReference type="NCBI Taxonomy" id="1963864"/>
    <lineage>
        <taxon>Eukaryota</taxon>
        <taxon>Amoebozoa</taxon>
        <taxon>Tubulinea</taxon>
        <taxon>Elardia</taxon>
        <taxon>Arcellinida</taxon>
        <taxon>Sphaerothecina</taxon>
        <taxon>Arcellidae</taxon>
        <taxon>Arcella</taxon>
    </lineage>
</organism>
<dbReference type="GO" id="GO:0004674">
    <property type="term" value="F:protein serine/threonine kinase activity"/>
    <property type="evidence" value="ECO:0007669"/>
    <property type="project" value="UniProtKB-KW"/>
</dbReference>
<dbReference type="PANTHER" id="PTHR44329">
    <property type="entry name" value="SERINE/THREONINE-PROTEIN KINASE TNNI3K-RELATED"/>
    <property type="match status" value="1"/>
</dbReference>
<feature type="domain" description="Protein kinase" evidence="6">
    <location>
        <begin position="26"/>
        <end position="294"/>
    </location>
</feature>
<dbReference type="InterPro" id="IPR001245">
    <property type="entry name" value="Ser-Thr/Tyr_kinase_cat_dom"/>
</dbReference>
<dbReference type="Gene3D" id="1.10.510.10">
    <property type="entry name" value="Transferase(Phosphotransferase) domain 1"/>
    <property type="match status" value="1"/>
</dbReference>
<dbReference type="PROSITE" id="PS00108">
    <property type="entry name" value="PROTEIN_KINASE_ST"/>
    <property type="match status" value="1"/>
</dbReference>
<reference evidence="7" key="1">
    <citation type="journal article" date="2020" name="J. Eukaryot. Microbiol.">
        <title>De novo Sequencing, Assembly and Annotation of the Transcriptome for the Free-Living Testate Amoeba Arcella intermedia.</title>
        <authorList>
            <person name="Ribeiro G.M."/>
            <person name="Porfirio-Sousa A.L."/>
            <person name="Maurer-Alcala X.X."/>
            <person name="Katz L.A."/>
            <person name="Lahr D.J.G."/>
        </authorList>
    </citation>
    <scope>NUCLEOTIDE SEQUENCE</scope>
</reference>
<dbReference type="Pfam" id="PF07714">
    <property type="entry name" value="PK_Tyr_Ser-Thr"/>
    <property type="match status" value="1"/>
</dbReference>
<feature type="region of interest" description="Disordered" evidence="5">
    <location>
        <begin position="413"/>
        <end position="432"/>
    </location>
</feature>
<evidence type="ECO:0000256" key="1">
    <source>
        <dbReference type="ARBA" id="ARBA00022527"/>
    </source>
</evidence>
<dbReference type="PRINTS" id="PR00109">
    <property type="entry name" value="TYRKINASE"/>
</dbReference>
<dbReference type="InterPro" id="IPR008271">
    <property type="entry name" value="Ser/Thr_kinase_AS"/>
</dbReference>
<keyword evidence="1" id="KW-0418">Kinase</keyword>
<sequence>MQNYAVEVQNLLKTTAGCDPIKEDNIQYLAELGEGSFGAVYLAEYHNCLVAVKFLKYELTEKGVNKVLEELKVMKKLKHPNIVMLMGATVDSRFQILLLTEYAKRGDLKGCLPEIDSIAKRMRIAKEFAKGLSWCHAHYIIHRDLKLENIFITENWNVKIGDFGLAIQDYEQKGWHNFRGNVKYSAPELLRERALREQGPRVFPYGEKTDVYSFGLLWYEILTRLSPFKDKPEEYKGREGQAKYTLEGHRPTPPQNWPKALRTIMASCWDEDPKKRPTFEQILGYWDSLAEKLLCPEDKIAKMLSRELWKDQSTHVSYEDFKTAFIRTCTKSKRLKHRDDVLLAELCRESITNPYVTYEQYCHLVSWFGPIDADSNCVNFFSRIRDLLPRGFFRGNETQEQSDYSLKLAYKEAKQENEPEDPANEDKQGPNNSKRYFIMKFSLDTMGEFELRWIDEEGDINSILMSNVNGKLKIDDQHYLSNWSKLRSTLKRLYNFGGSPTY</sequence>
<dbReference type="InterPro" id="IPR051681">
    <property type="entry name" value="Ser/Thr_Kinases-Pseudokinases"/>
</dbReference>